<reference evidence="1" key="2">
    <citation type="submission" date="2023-06" db="EMBL/GenBank/DDBJ databases">
        <authorList>
            <person name="Swenson N.G."/>
            <person name="Wegrzyn J.L."/>
            <person name="Mcevoy S.L."/>
        </authorList>
    </citation>
    <scope>NUCLEOTIDE SEQUENCE</scope>
    <source>
        <strain evidence="1">NS2018</strain>
        <tissue evidence="1">Leaf</tissue>
    </source>
</reference>
<protein>
    <recommendedName>
        <fullName evidence="3">DUF538 domain-containing protein</fullName>
    </recommendedName>
</protein>
<evidence type="ECO:0008006" key="3">
    <source>
        <dbReference type="Google" id="ProtNLM"/>
    </source>
</evidence>
<dbReference type="EMBL" id="JAUESC010000385">
    <property type="protein sequence ID" value="KAK0578577.1"/>
    <property type="molecule type" value="Genomic_DNA"/>
</dbReference>
<dbReference type="InterPro" id="IPR007493">
    <property type="entry name" value="DUF538"/>
</dbReference>
<organism evidence="1 2">
    <name type="scientific">Acer saccharum</name>
    <name type="common">Sugar maple</name>
    <dbReference type="NCBI Taxonomy" id="4024"/>
    <lineage>
        <taxon>Eukaryota</taxon>
        <taxon>Viridiplantae</taxon>
        <taxon>Streptophyta</taxon>
        <taxon>Embryophyta</taxon>
        <taxon>Tracheophyta</taxon>
        <taxon>Spermatophyta</taxon>
        <taxon>Magnoliopsida</taxon>
        <taxon>eudicotyledons</taxon>
        <taxon>Gunneridae</taxon>
        <taxon>Pentapetalae</taxon>
        <taxon>rosids</taxon>
        <taxon>malvids</taxon>
        <taxon>Sapindales</taxon>
        <taxon>Sapindaceae</taxon>
        <taxon>Hippocastanoideae</taxon>
        <taxon>Acereae</taxon>
        <taxon>Acer</taxon>
    </lineage>
</organism>
<dbReference type="Proteomes" id="UP001168877">
    <property type="component" value="Unassembled WGS sequence"/>
</dbReference>
<dbReference type="Gene3D" id="2.30.240.10">
    <property type="entry name" value="At5g01610-like"/>
    <property type="match status" value="1"/>
</dbReference>
<dbReference type="SUPFAM" id="SSF141562">
    <property type="entry name" value="At5g01610-like"/>
    <property type="match status" value="1"/>
</dbReference>
<evidence type="ECO:0000313" key="1">
    <source>
        <dbReference type="EMBL" id="KAK0578577.1"/>
    </source>
</evidence>
<dbReference type="AlphaFoldDB" id="A0AA39VFU5"/>
<name>A0AA39VFU5_ACESA</name>
<keyword evidence="2" id="KW-1185">Reference proteome</keyword>
<dbReference type="PANTHER" id="PTHR31676:SF7">
    <property type="entry name" value="DUF538 DOMAIN-CONTAINING PROTEIN"/>
    <property type="match status" value="1"/>
</dbReference>
<proteinExistence type="predicted"/>
<comment type="caution">
    <text evidence="1">The sequence shown here is derived from an EMBL/GenBank/DDBJ whole genome shotgun (WGS) entry which is preliminary data.</text>
</comment>
<gene>
    <name evidence="1" type="ORF">LWI29_012763</name>
</gene>
<accession>A0AA39VFU5</accession>
<dbReference type="InterPro" id="IPR036758">
    <property type="entry name" value="At5g01610-like"/>
</dbReference>
<sequence>MGTQLIANHREGAEIYNGESLCKQKSLDLLSEIELPKGLLPLNDLIEVGYNRTTGFVWLKQKNRTDHRFRAIGRNVSYDNEVTAFVENHRMRRLTGVKSKEILIWISISEIYVDDPNSGKITFGTPAGLSRTFPISAFELEESKDKK</sequence>
<reference evidence="1" key="1">
    <citation type="journal article" date="2022" name="Plant J.">
        <title>Strategies of tolerance reflected in two North American maple genomes.</title>
        <authorList>
            <person name="McEvoy S.L."/>
            <person name="Sezen U.U."/>
            <person name="Trouern-Trend A."/>
            <person name="McMahon S.M."/>
            <person name="Schaberg P.G."/>
            <person name="Yang J."/>
            <person name="Wegrzyn J.L."/>
            <person name="Swenson N.G."/>
        </authorList>
    </citation>
    <scope>NUCLEOTIDE SEQUENCE</scope>
    <source>
        <strain evidence="1">NS2018</strain>
    </source>
</reference>
<dbReference type="PANTHER" id="PTHR31676">
    <property type="entry name" value="T31J12.3 PROTEIN-RELATED"/>
    <property type="match status" value="1"/>
</dbReference>
<evidence type="ECO:0000313" key="2">
    <source>
        <dbReference type="Proteomes" id="UP001168877"/>
    </source>
</evidence>
<dbReference type="Pfam" id="PF04398">
    <property type="entry name" value="DUF538"/>
    <property type="match status" value="1"/>
</dbReference>